<name>A0A1N6K7C5_9BACT</name>
<keyword evidence="1" id="KW-1133">Transmembrane helix</keyword>
<evidence type="ECO:0000313" key="2">
    <source>
        <dbReference type="EMBL" id="SIO52217.1"/>
    </source>
</evidence>
<proteinExistence type="predicted"/>
<keyword evidence="3" id="KW-1185">Reference proteome</keyword>
<dbReference type="STRING" id="536979.SAMN04488055_5190"/>
<dbReference type="Proteomes" id="UP000185003">
    <property type="component" value="Unassembled WGS sequence"/>
</dbReference>
<evidence type="ECO:0000256" key="1">
    <source>
        <dbReference type="SAM" id="Phobius"/>
    </source>
</evidence>
<dbReference type="AlphaFoldDB" id="A0A1N6K7C5"/>
<evidence type="ECO:0000313" key="3">
    <source>
        <dbReference type="Proteomes" id="UP000185003"/>
    </source>
</evidence>
<dbReference type="EMBL" id="FSRA01000002">
    <property type="protein sequence ID" value="SIO52217.1"/>
    <property type="molecule type" value="Genomic_DNA"/>
</dbReference>
<dbReference type="RefSeq" id="WP_084185825.1">
    <property type="nucleotide sequence ID" value="NZ_FSRA01000002.1"/>
</dbReference>
<sequence length="160" mass="19178">MNKYQLKITPYELSIRPYFAYMPKIRLFVVLFVLVFSSLIFFHNLLDTDIIRIVIAAGLILLFYIIYDYLFHVNVRFLFDKRTRSIYKVNLFKKRLMAFDEMTILTNSEYGDITYIIGRKKNQFVKNYAISDAFGTSKKHQAREKEYIEQILNPILEFVK</sequence>
<gene>
    <name evidence="2" type="ORF">SAMN04488055_5190</name>
</gene>
<organism evidence="2 3">
    <name type="scientific">Chitinophaga niabensis</name>
    <dbReference type="NCBI Taxonomy" id="536979"/>
    <lineage>
        <taxon>Bacteria</taxon>
        <taxon>Pseudomonadati</taxon>
        <taxon>Bacteroidota</taxon>
        <taxon>Chitinophagia</taxon>
        <taxon>Chitinophagales</taxon>
        <taxon>Chitinophagaceae</taxon>
        <taxon>Chitinophaga</taxon>
    </lineage>
</organism>
<feature type="transmembrane region" description="Helical" evidence="1">
    <location>
        <begin position="50"/>
        <end position="71"/>
    </location>
</feature>
<feature type="transmembrane region" description="Helical" evidence="1">
    <location>
        <begin position="25"/>
        <end position="44"/>
    </location>
</feature>
<keyword evidence="1" id="KW-0472">Membrane</keyword>
<dbReference type="OrthoDB" id="711075at2"/>
<protein>
    <submittedName>
        <fullName evidence="2">Uncharacterized protein</fullName>
    </submittedName>
</protein>
<accession>A0A1N6K7C5</accession>
<reference evidence="2 3" key="1">
    <citation type="submission" date="2016-11" db="EMBL/GenBank/DDBJ databases">
        <authorList>
            <person name="Jaros S."/>
            <person name="Januszkiewicz K."/>
            <person name="Wedrychowicz H."/>
        </authorList>
    </citation>
    <scope>NUCLEOTIDE SEQUENCE [LARGE SCALE GENOMIC DNA]</scope>
    <source>
        <strain evidence="2 3">DSM 24787</strain>
    </source>
</reference>
<keyword evidence="1" id="KW-0812">Transmembrane</keyword>